<evidence type="ECO:0000256" key="1">
    <source>
        <dbReference type="SAM" id="SignalP"/>
    </source>
</evidence>
<reference evidence="2" key="1">
    <citation type="submission" date="2014-11" db="EMBL/GenBank/DDBJ databases">
        <authorList>
            <person name="Amaro Gonzalez C."/>
        </authorList>
    </citation>
    <scope>NUCLEOTIDE SEQUENCE</scope>
</reference>
<feature type="chain" id="PRO_5002433299" evidence="1">
    <location>
        <begin position="18"/>
        <end position="35"/>
    </location>
</feature>
<sequence length="35" mass="3952">MLFRLLFFASACASLSSEVTCSLLNKTTKQKKKKK</sequence>
<dbReference type="EMBL" id="GBXM01041552">
    <property type="protein sequence ID" value="JAH67025.1"/>
    <property type="molecule type" value="Transcribed_RNA"/>
</dbReference>
<keyword evidence="1" id="KW-0732">Signal</keyword>
<dbReference type="AlphaFoldDB" id="A0A0E9UP81"/>
<name>A0A0E9UP81_ANGAN</name>
<feature type="signal peptide" evidence="1">
    <location>
        <begin position="1"/>
        <end position="17"/>
    </location>
</feature>
<organism evidence="2">
    <name type="scientific">Anguilla anguilla</name>
    <name type="common">European freshwater eel</name>
    <name type="synonym">Muraena anguilla</name>
    <dbReference type="NCBI Taxonomy" id="7936"/>
    <lineage>
        <taxon>Eukaryota</taxon>
        <taxon>Metazoa</taxon>
        <taxon>Chordata</taxon>
        <taxon>Craniata</taxon>
        <taxon>Vertebrata</taxon>
        <taxon>Euteleostomi</taxon>
        <taxon>Actinopterygii</taxon>
        <taxon>Neopterygii</taxon>
        <taxon>Teleostei</taxon>
        <taxon>Anguilliformes</taxon>
        <taxon>Anguillidae</taxon>
        <taxon>Anguilla</taxon>
    </lineage>
</organism>
<reference evidence="2" key="2">
    <citation type="journal article" date="2015" name="Fish Shellfish Immunol.">
        <title>Early steps in the European eel (Anguilla anguilla)-Vibrio vulnificus interaction in the gills: Role of the RtxA13 toxin.</title>
        <authorList>
            <person name="Callol A."/>
            <person name="Pajuelo D."/>
            <person name="Ebbesson L."/>
            <person name="Teles M."/>
            <person name="MacKenzie S."/>
            <person name="Amaro C."/>
        </authorList>
    </citation>
    <scope>NUCLEOTIDE SEQUENCE</scope>
</reference>
<protein>
    <submittedName>
        <fullName evidence="2">Uncharacterized protein</fullName>
    </submittedName>
</protein>
<accession>A0A0E9UP81</accession>
<evidence type="ECO:0000313" key="2">
    <source>
        <dbReference type="EMBL" id="JAH67025.1"/>
    </source>
</evidence>
<proteinExistence type="predicted"/>